<reference evidence="1" key="1">
    <citation type="submission" date="2014-09" db="EMBL/GenBank/DDBJ databases">
        <authorList>
            <person name="Magalhaes I.L.F."/>
            <person name="Oliveira U."/>
            <person name="Santos F.R."/>
            <person name="Vidigal T.H.D.A."/>
            <person name="Brescovit A.D."/>
            <person name="Santos A.J."/>
        </authorList>
    </citation>
    <scope>NUCLEOTIDE SEQUENCE</scope>
    <source>
        <tissue evidence="1">Shoot tissue taken approximately 20 cm above the soil surface</tissue>
    </source>
</reference>
<dbReference type="PROSITE" id="PS51257">
    <property type="entry name" value="PROKAR_LIPOPROTEIN"/>
    <property type="match status" value="1"/>
</dbReference>
<organism evidence="1">
    <name type="scientific">Arundo donax</name>
    <name type="common">Giant reed</name>
    <name type="synonym">Donax arundinaceus</name>
    <dbReference type="NCBI Taxonomy" id="35708"/>
    <lineage>
        <taxon>Eukaryota</taxon>
        <taxon>Viridiplantae</taxon>
        <taxon>Streptophyta</taxon>
        <taxon>Embryophyta</taxon>
        <taxon>Tracheophyta</taxon>
        <taxon>Spermatophyta</taxon>
        <taxon>Magnoliopsida</taxon>
        <taxon>Liliopsida</taxon>
        <taxon>Poales</taxon>
        <taxon>Poaceae</taxon>
        <taxon>PACMAD clade</taxon>
        <taxon>Arundinoideae</taxon>
        <taxon>Arundineae</taxon>
        <taxon>Arundo</taxon>
    </lineage>
</organism>
<dbReference type="AlphaFoldDB" id="A0A0A9GBK6"/>
<proteinExistence type="predicted"/>
<name>A0A0A9GBK6_ARUDO</name>
<evidence type="ECO:0000313" key="1">
    <source>
        <dbReference type="EMBL" id="JAE20834.1"/>
    </source>
</evidence>
<dbReference type="EMBL" id="GBRH01177062">
    <property type="protein sequence ID" value="JAE20834.1"/>
    <property type="molecule type" value="Transcribed_RNA"/>
</dbReference>
<protein>
    <submittedName>
        <fullName evidence="1">Uncharacterized protein</fullName>
    </submittedName>
</protein>
<reference evidence="1" key="2">
    <citation type="journal article" date="2015" name="Data Brief">
        <title>Shoot transcriptome of the giant reed, Arundo donax.</title>
        <authorList>
            <person name="Barrero R.A."/>
            <person name="Guerrero F.D."/>
            <person name="Moolhuijzen P."/>
            <person name="Goolsby J.A."/>
            <person name="Tidwell J."/>
            <person name="Bellgard S.E."/>
            <person name="Bellgard M.I."/>
        </authorList>
    </citation>
    <scope>NUCLEOTIDE SEQUENCE</scope>
    <source>
        <tissue evidence="1">Shoot tissue taken approximately 20 cm above the soil surface</tissue>
    </source>
</reference>
<accession>A0A0A9GBK6</accession>
<sequence length="73" mass="8406">MKFKCLKATNEILLSTLASLSCRITKQKIQGNFPDAMCESDKLSAQYYFGEFTVDTPDYQRLQVSTKHLPFHQ</sequence>